<organism evidence="8">
    <name type="scientific">Timema douglasi</name>
    <name type="common">Walking stick</name>
    <dbReference type="NCBI Taxonomy" id="61478"/>
    <lineage>
        <taxon>Eukaryota</taxon>
        <taxon>Metazoa</taxon>
        <taxon>Ecdysozoa</taxon>
        <taxon>Arthropoda</taxon>
        <taxon>Hexapoda</taxon>
        <taxon>Insecta</taxon>
        <taxon>Pterygota</taxon>
        <taxon>Neoptera</taxon>
        <taxon>Polyneoptera</taxon>
        <taxon>Phasmatodea</taxon>
        <taxon>Timematodea</taxon>
        <taxon>Timematoidea</taxon>
        <taxon>Timematidae</taxon>
        <taxon>Timema</taxon>
    </lineage>
</organism>
<keyword evidence="7" id="KW-0732">Signal</keyword>
<reference evidence="8" key="1">
    <citation type="submission" date="2020-11" db="EMBL/GenBank/DDBJ databases">
        <authorList>
            <person name="Tran Van P."/>
        </authorList>
    </citation>
    <scope>NUCLEOTIDE SEQUENCE</scope>
</reference>
<dbReference type="GO" id="GO:0005576">
    <property type="term" value="C:extracellular region"/>
    <property type="evidence" value="ECO:0007669"/>
    <property type="project" value="UniProtKB-SubCell"/>
</dbReference>
<dbReference type="PANTHER" id="PTHR10009:SF14">
    <property type="entry name" value="PROTEIN YELLOW"/>
    <property type="match status" value="1"/>
</dbReference>
<dbReference type="InterPro" id="IPR011042">
    <property type="entry name" value="6-blade_b-propeller_TolB-like"/>
</dbReference>
<accession>A0A7R8VDT8</accession>
<name>A0A7R8VDT8_TIMDO</name>
<evidence type="ECO:0000256" key="4">
    <source>
        <dbReference type="ARBA" id="ARBA00014360"/>
    </source>
</evidence>
<comment type="function">
    <text evidence="1">Controls the pigmentation pattern of the adult cuticle and larval mouth parts.</text>
</comment>
<comment type="subcellular location">
    <subcellularLocation>
        <location evidence="2">Secreted</location>
    </subcellularLocation>
</comment>
<feature type="signal peptide" evidence="7">
    <location>
        <begin position="1"/>
        <end position="24"/>
    </location>
</feature>
<proteinExistence type="inferred from homology"/>
<evidence type="ECO:0000256" key="5">
    <source>
        <dbReference type="ARBA" id="ARBA00022525"/>
    </source>
</evidence>
<evidence type="ECO:0000256" key="2">
    <source>
        <dbReference type="ARBA" id="ARBA00004613"/>
    </source>
</evidence>
<dbReference type="AlphaFoldDB" id="A0A7R8VDT8"/>
<evidence type="ECO:0000256" key="6">
    <source>
        <dbReference type="ARBA" id="ARBA00023180"/>
    </source>
</evidence>
<gene>
    <name evidence="8" type="ORF">TDIB3V08_LOCUS1305</name>
</gene>
<evidence type="ECO:0000256" key="3">
    <source>
        <dbReference type="ARBA" id="ARBA00009127"/>
    </source>
</evidence>
<dbReference type="Pfam" id="PF03022">
    <property type="entry name" value="MRJP"/>
    <property type="match status" value="1"/>
</dbReference>
<dbReference type="EMBL" id="OA564599">
    <property type="protein sequence ID" value="CAD7194893.1"/>
    <property type="molecule type" value="Genomic_DNA"/>
</dbReference>
<dbReference type="InterPro" id="IPR017996">
    <property type="entry name" value="MRJP/yellow-related"/>
</dbReference>
<dbReference type="FunFam" id="2.120.10.30:FF:000046">
    <property type="entry name" value="Blast:Protein yellow"/>
    <property type="match status" value="1"/>
</dbReference>
<feature type="chain" id="PRO_5031468713" description="Protein yellow" evidence="7">
    <location>
        <begin position="25"/>
        <end position="450"/>
    </location>
</feature>
<protein>
    <recommendedName>
        <fullName evidence="4">Protein yellow</fullName>
    </recommendedName>
</protein>
<evidence type="ECO:0000256" key="1">
    <source>
        <dbReference type="ARBA" id="ARBA00002855"/>
    </source>
</evidence>
<keyword evidence="5" id="KW-0964">Secreted</keyword>
<dbReference type="Gene3D" id="2.120.10.30">
    <property type="entry name" value="TolB, C-terminal domain"/>
    <property type="match status" value="1"/>
</dbReference>
<evidence type="ECO:0000313" key="8">
    <source>
        <dbReference type="EMBL" id="CAD7194893.1"/>
    </source>
</evidence>
<comment type="similarity">
    <text evidence="3">Belongs to the major royal jelly protein family.</text>
</comment>
<dbReference type="PRINTS" id="PR01366">
    <property type="entry name" value="ROYALJELLY"/>
</dbReference>
<keyword evidence="6" id="KW-0325">Glycoprotein</keyword>
<dbReference type="PANTHER" id="PTHR10009">
    <property type="entry name" value="PROTEIN YELLOW-RELATED"/>
    <property type="match status" value="1"/>
</dbReference>
<sequence>MMGFLVMVEVLVLALILTTSMVSCTSKLVERFSWRYMDYAYPDDISRQESFRLGDYRPENNIPVGIEVWRDKLFVTVPRWKEGVPSTLNYISLTKSFPDSPKLTPYPDWNTNRQGNCGGVTTTYRIKADKCDRLWVLDSGTVGIGNTTRQVCPYALLVFDLTTDKLLRRYQYKEEDTNQNTFIANIAVDIGSTCDDTFVYASDELGYGLIVYSYTENTSWRVTHGFFHPDPLKGDFNVGGLNYQWEEEGIFGLALSPIKGDCFRTLFFHPLASNREFAVSTRILRDKNLATESYHEFAALEERGPNTHSTSSVMSDEGILLYNLVDQNAVGCWNSKSPYLPENQGIVDKDDVGLVFPSDVKIDASQNVWVMSDRMPIFLISNLDYGDVNFRVYSAPISELTTGTVCNANHEDYSLKSHRSWNSLFLHGQPSVLHSTVGGTYNSFPSLAFL</sequence>
<evidence type="ECO:0000256" key="7">
    <source>
        <dbReference type="SAM" id="SignalP"/>
    </source>
</evidence>